<evidence type="ECO:0000259" key="2">
    <source>
        <dbReference type="Pfam" id="PF04937"/>
    </source>
</evidence>
<dbReference type="Pfam" id="PF04937">
    <property type="entry name" value="DUF659"/>
    <property type="match status" value="1"/>
</dbReference>
<dbReference type="InterPro" id="IPR012337">
    <property type="entry name" value="RNaseH-like_sf"/>
</dbReference>
<dbReference type="InterPro" id="IPR007021">
    <property type="entry name" value="DUF659"/>
</dbReference>
<dbReference type="OMA" id="ESHAKTR"/>
<reference evidence="5" key="1">
    <citation type="submission" date="2014-04" db="EMBL/GenBank/DDBJ databases">
        <title>Evolutionary Origins and Diversification of the Mycorrhizal Mutualists.</title>
        <authorList>
            <consortium name="DOE Joint Genome Institute"/>
            <consortium name="Mycorrhizal Genomics Consortium"/>
            <person name="Kohler A."/>
            <person name="Kuo A."/>
            <person name="Nagy L.G."/>
            <person name="Floudas D."/>
            <person name="Copeland A."/>
            <person name="Barry K.W."/>
            <person name="Cichocki N."/>
            <person name="Veneault-Fourrey C."/>
            <person name="LaButti K."/>
            <person name="Lindquist E.A."/>
            <person name="Lipzen A."/>
            <person name="Lundell T."/>
            <person name="Morin E."/>
            <person name="Murat C."/>
            <person name="Riley R."/>
            <person name="Ohm R."/>
            <person name="Sun H."/>
            <person name="Tunlid A."/>
            <person name="Henrissat B."/>
            <person name="Grigoriev I.V."/>
            <person name="Hibbett D.S."/>
            <person name="Martin F."/>
        </authorList>
    </citation>
    <scope>NUCLEOTIDE SEQUENCE [LARGE SCALE GENOMIC DNA]</scope>
    <source>
        <strain evidence="5">FD-334 SS-4</strain>
    </source>
</reference>
<feature type="region of interest" description="Disordered" evidence="1">
    <location>
        <begin position="515"/>
        <end position="549"/>
    </location>
</feature>
<accession>A0A0D2N7N8</accession>
<dbReference type="AlphaFoldDB" id="A0A0D2N7N8"/>
<protein>
    <recommendedName>
        <fullName evidence="6">DUF659 domain-containing protein</fullName>
    </recommendedName>
</protein>
<gene>
    <name evidence="4" type="ORF">HYPSUDRAFT_113358</name>
</gene>
<feature type="domain" description="DUF659" evidence="2">
    <location>
        <begin position="65"/>
        <end position="180"/>
    </location>
</feature>
<dbReference type="GO" id="GO:0046983">
    <property type="term" value="F:protein dimerization activity"/>
    <property type="evidence" value="ECO:0007669"/>
    <property type="project" value="InterPro"/>
</dbReference>
<dbReference type="OrthoDB" id="3270520at2759"/>
<keyword evidence="5" id="KW-1185">Reference proteome</keyword>
<evidence type="ECO:0000313" key="5">
    <source>
        <dbReference type="Proteomes" id="UP000054270"/>
    </source>
</evidence>
<feature type="region of interest" description="Disordered" evidence="1">
    <location>
        <begin position="30"/>
        <end position="51"/>
    </location>
</feature>
<feature type="non-terminal residue" evidence="4">
    <location>
        <position position="1"/>
    </location>
</feature>
<organism evidence="4 5">
    <name type="scientific">Hypholoma sublateritium (strain FD-334 SS-4)</name>
    <dbReference type="NCBI Taxonomy" id="945553"/>
    <lineage>
        <taxon>Eukaryota</taxon>
        <taxon>Fungi</taxon>
        <taxon>Dikarya</taxon>
        <taxon>Basidiomycota</taxon>
        <taxon>Agaricomycotina</taxon>
        <taxon>Agaricomycetes</taxon>
        <taxon>Agaricomycetidae</taxon>
        <taxon>Agaricales</taxon>
        <taxon>Agaricineae</taxon>
        <taxon>Strophariaceae</taxon>
        <taxon>Hypholoma</taxon>
    </lineage>
</organism>
<evidence type="ECO:0000256" key="1">
    <source>
        <dbReference type="SAM" id="MobiDB-lite"/>
    </source>
</evidence>
<name>A0A0D2N7N8_HYPSF</name>
<dbReference type="EMBL" id="KN817909">
    <property type="protein sequence ID" value="KJA12781.1"/>
    <property type="molecule type" value="Genomic_DNA"/>
</dbReference>
<dbReference type="STRING" id="945553.A0A0D2N7N8"/>
<dbReference type="SUPFAM" id="SSF53098">
    <property type="entry name" value="Ribonuclease H-like"/>
    <property type="match status" value="1"/>
</dbReference>
<feature type="non-terminal residue" evidence="4">
    <location>
        <position position="638"/>
    </location>
</feature>
<evidence type="ECO:0000259" key="3">
    <source>
        <dbReference type="Pfam" id="PF05699"/>
    </source>
</evidence>
<feature type="domain" description="HAT C-terminal dimerisation" evidence="3">
    <location>
        <begin position="429"/>
        <end position="477"/>
    </location>
</feature>
<sequence>GYRRSAKETLLNHLIKCDYQTEDVKLRAVNENRTKSPARHHPYSLPEGSASHPRLPQLLVAALRTKVRSEATGKFATIQADGWTGSNHRHLLAFMITADKKVYTVSVHDTSTERKTAENFLILLEAAKKQLEEEWGCTVVAVVTDASGECRKARKDFVKKYPWIVVLDCFAHQVHYLFSDHSLLIIAEGQSCPNKNPVAVLRAVLTRWTCHLRAYERLLILHPSLVAIAYTDDMKDEKDRLIVTGDAKAKAKSKEMCKTIKDELFWHSLARVVRHLRPLGIAANIIQAAFCRLDSVALTFAYLIWTYQQMKDDEDIPGRDAIINSIEKRWAKTDQDVFIAAVLLNPFYRSEPFGRKINNAEALRIIIKVWQRFHKTTETPPNEFLDQLRAYMTRSGDFDSLQITCQMEKIRAEKENETPDPLRVYDNYKYGDQDPIFVSFARHVLSISANSASCERLFSTYGSILTKYRSRLLLKNLTNTAELKMHVRDEHIRNKETRTRLKRRFETQTKLALQEAEWNRTTSREPDLDSVNASEANPSIEPDPSDTDNISTFRQLVETEIERANLDQDFEDILDEINFPAAPGLSGLPPSRPKKITSLFDFTTTHWATNFGQYAIRSFEEELEIYELLDMDAEGEVD</sequence>
<evidence type="ECO:0008006" key="6">
    <source>
        <dbReference type="Google" id="ProtNLM"/>
    </source>
</evidence>
<dbReference type="InterPro" id="IPR008906">
    <property type="entry name" value="HATC_C_dom"/>
</dbReference>
<dbReference type="Proteomes" id="UP000054270">
    <property type="component" value="Unassembled WGS sequence"/>
</dbReference>
<dbReference type="Pfam" id="PF05699">
    <property type="entry name" value="Dimer_Tnp_hAT"/>
    <property type="match status" value="1"/>
</dbReference>
<evidence type="ECO:0000313" key="4">
    <source>
        <dbReference type="EMBL" id="KJA12781.1"/>
    </source>
</evidence>
<proteinExistence type="predicted"/>